<comment type="caution">
    <text evidence="1">The sequence shown here is derived from an EMBL/GenBank/DDBJ whole genome shotgun (WGS) entry which is preliminary data.</text>
</comment>
<dbReference type="EMBL" id="AHFB01000113">
    <property type="protein sequence ID" value="EOO27145.1"/>
    <property type="molecule type" value="Genomic_DNA"/>
</dbReference>
<sequence>MRERFIKYKDSNECIYTIVTEIEFVNGNNCCPEPYGWINIHQDEVATTIWTQPNEGINTPKTSKLITRTDIISNTIPNQLCFSGNVKEYSYWGGEDILIDPNKQTFGTVNTVVKLRGIAKDSYVSLRYQIKLKDDD</sequence>
<dbReference type="Proteomes" id="UP000014018">
    <property type="component" value="Unassembled WGS sequence"/>
</dbReference>
<protein>
    <submittedName>
        <fullName evidence="1">Uncharacterized protein</fullName>
    </submittedName>
</protein>
<dbReference type="AlphaFoldDB" id="A0A9W5UZZ4"/>
<evidence type="ECO:0000313" key="2">
    <source>
        <dbReference type="Proteomes" id="UP000014018"/>
    </source>
</evidence>
<dbReference type="RefSeq" id="WP_016111894.1">
    <property type="nucleotide sequence ID" value="NZ_KB976193.1"/>
</dbReference>
<evidence type="ECO:0000313" key="1">
    <source>
        <dbReference type="EMBL" id="EOO27145.1"/>
    </source>
</evidence>
<gene>
    <name evidence="1" type="ORF">IIU_05944</name>
</gene>
<proteinExistence type="predicted"/>
<name>A0A9W5UZZ4_BACCE</name>
<accession>A0A9W5UZZ4</accession>
<organism evidence="1 2">
    <name type="scientific">Bacillus cereus VD133</name>
    <dbReference type="NCBI Taxonomy" id="1053233"/>
    <lineage>
        <taxon>Bacteria</taxon>
        <taxon>Bacillati</taxon>
        <taxon>Bacillota</taxon>
        <taxon>Bacilli</taxon>
        <taxon>Bacillales</taxon>
        <taxon>Bacillaceae</taxon>
        <taxon>Bacillus</taxon>
        <taxon>Bacillus cereus group</taxon>
    </lineage>
</organism>
<reference evidence="1 2" key="1">
    <citation type="submission" date="2012-12" db="EMBL/GenBank/DDBJ databases">
        <title>The Genome Sequence of Bacillus cereus VD133.</title>
        <authorList>
            <consortium name="The Broad Institute Genome Sequencing Platform"/>
            <consortium name="The Broad Institute Genome Sequencing Center for Infectious Disease"/>
            <person name="Feldgarden M."/>
            <person name="Van der Auwera G.A."/>
            <person name="Mahillon J."/>
            <person name="Duprez V."/>
            <person name="Timmery S."/>
            <person name="Mattelet C."/>
            <person name="Dierick K."/>
            <person name="Sun M."/>
            <person name="Yu Z."/>
            <person name="Zhu L."/>
            <person name="Hu X."/>
            <person name="Shank E.B."/>
            <person name="Swiecicka I."/>
            <person name="Hansen B.M."/>
            <person name="Andrup L."/>
            <person name="Walker B."/>
            <person name="Young S.K."/>
            <person name="Zeng Q."/>
            <person name="Gargeya S."/>
            <person name="Fitzgerald M."/>
            <person name="Haas B."/>
            <person name="Abouelleil A."/>
            <person name="Alvarado L."/>
            <person name="Arachchi H.M."/>
            <person name="Berlin A.M."/>
            <person name="Chapman S.B."/>
            <person name="Dewar J."/>
            <person name="Goldberg J."/>
            <person name="Griggs A."/>
            <person name="Gujja S."/>
            <person name="Hansen M."/>
            <person name="Howarth C."/>
            <person name="Imamovic A."/>
            <person name="Larimer J."/>
            <person name="McCowan C."/>
            <person name="Murphy C."/>
            <person name="Neiman D."/>
            <person name="Pearson M."/>
            <person name="Priest M."/>
            <person name="Roberts A."/>
            <person name="Saif S."/>
            <person name="Shea T."/>
            <person name="Sisk P."/>
            <person name="Sykes S."/>
            <person name="Wortman J."/>
            <person name="Nusbaum C."/>
            <person name="Birren B."/>
        </authorList>
    </citation>
    <scope>NUCLEOTIDE SEQUENCE [LARGE SCALE GENOMIC DNA]</scope>
    <source>
        <strain evidence="1 2">VD133</strain>
    </source>
</reference>